<reference evidence="2 3" key="1">
    <citation type="journal article" date="2019" name="Int. J. Syst. Evol. Microbiol.">
        <title>The Global Catalogue of Microorganisms (GCM) 10K type strain sequencing project: providing services to taxonomists for standard genome sequencing and annotation.</title>
        <authorList>
            <consortium name="The Broad Institute Genomics Platform"/>
            <consortium name="The Broad Institute Genome Sequencing Center for Infectious Disease"/>
            <person name="Wu L."/>
            <person name="Ma J."/>
        </authorList>
    </citation>
    <scope>NUCLEOTIDE SEQUENCE [LARGE SCALE GENOMIC DNA]</scope>
    <source>
        <strain evidence="2 3">PSRA2</strain>
    </source>
</reference>
<keyword evidence="1" id="KW-1133">Transmembrane helix</keyword>
<dbReference type="EMBL" id="JBHSXM010000001">
    <property type="protein sequence ID" value="MFC6835212.1"/>
    <property type="molecule type" value="Genomic_DNA"/>
</dbReference>
<evidence type="ECO:0008006" key="4">
    <source>
        <dbReference type="Google" id="ProtNLM"/>
    </source>
</evidence>
<gene>
    <name evidence="2" type="ORF">ACFQHK_01660</name>
</gene>
<keyword evidence="1" id="KW-0812">Transmembrane</keyword>
<proteinExistence type="predicted"/>
<dbReference type="RefSeq" id="WP_304446919.1">
    <property type="nucleotide sequence ID" value="NZ_JARRAH010000001.1"/>
</dbReference>
<protein>
    <recommendedName>
        <fullName evidence="4">Phosphatidate cytidylyltransferase</fullName>
    </recommendedName>
</protein>
<dbReference type="AlphaFoldDB" id="A0ABD5U7I1"/>
<name>A0ABD5U7I1_9EURY</name>
<accession>A0ABD5U7I1</accession>
<feature type="transmembrane region" description="Helical" evidence="1">
    <location>
        <begin position="32"/>
        <end position="52"/>
    </location>
</feature>
<sequence length="111" mass="11437">MFSHRDLAYLLALPVGGLAAFLAIGVTEGNVALLALPLGLCLPLAYQLLGSVGGTDRLSRTDRATVVAGLFAVPLAAFVPSPYGFVALLLVGIGVPQGYRVVTTRRGDEGV</sequence>
<organism evidence="2 3">
    <name type="scientific">Halomarina ordinaria</name>
    <dbReference type="NCBI Taxonomy" id="3033939"/>
    <lineage>
        <taxon>Archaea</taxon>
        <taxon>Methanobacteriati</taxon>
        <taxon>Methanobacteriota</taxon>
        <taxon>Stenosarchaea group</taxon>
        <taxon>Halobacteria</taxon>
        <taxon>Halobacteriales</taxon>
        <taxon>Natronomonadaceae</taxon>
        <taxon>Halomarina</taxon>
    </lineage>
</organism>
<evidence type="ECO:0000256" key="1">
    <source>
        <dbReference type="SAM" id="Phobius"/>
    </source>
</evidence>
<comment type="caution">
    <text evidence="2">The sequence shown here is derived from an EMBL/GenBank/DDBJ whole genome shotgun (WGS) entry which is preliminary data.</text>
</comment>
<feature type="transmembrane region" description="Helical" evidence="1">
    <location>
        <begin position="7"/>
        <end position="26"/>
    </location>
</feature>
<evidence type="ECO:0000313" key="2">
    <source>
        <dbReference type="EMBL" id="MFC6835212.1"/>
    </source>
</evidence>
<keyword evidence="1" id="KW-0472">Membrane</keyword>
<dbReference type="Proteomes" id="UP001596406">
    <property type="component" value="Unassembled WGS sequence"/>
</dbReference>
<feature type="transmembrane region" description="Helical" evidence="1">
    <location>
        <begin position="64"/>
        <end position="93"/>
    </location>
</feature>
<keyword evidence="3" id="KW-1185">Reference proteome</keyword>
<evidence type="ECO:0000313" key="3">
    <source>
        <dbReference type="Proteomes" id="UP001596406"/>
    </source>
</evidence>